<evidence type="ECO:0000313" key="12">
    <source>
        <dbReference type="EMBL" id="KAJ8941679.1"/>
    </source>
</evidence>
<dbReference type="SUPFAM" id="SSF52799">
    <property type="entry name" value="(Phosphotyrosine protein) phosphatases II"/>
    <property type="match status" value="1"/>
</dbReference>
<dbReference type="PROSITE" id="PS50054">
    <property type="entry name" value="TYR_PHOSPHATASE_DUAL"/>
    <property type="match status" value="1"/>
</dbReference>
<evidence type="ECO:0000256" key="4">
    <source>
        <dbReference type="ARBA" id="ARBA00022801"/>
    </source>
</evidence>
<dbReference type="EMBL" id="JANEYF010002844">
    <property type="protein sequence ID" value="KAJ8941679.1"/>
    <property type="molecule type" value="Genomic_DNA"/>
</dbReference>
<protein>
    <recommendedName>
        <fullName evidence="2">protein-tyrosine-phosphatase</fullName>
        <ecNumber evidence="2">3.1.3.48</ecNumber>
    </recommendedName>
</protein>
<keyword evidence="5" id="KW-0904">Protein phosphatase</keyword>
<feature type="domain" description="Tyrosine specific protein phosphatases" evidence="11">
    <location>
        <begin position="73"/>
        <end position="143"/>
    </location>
</feature>
<gene>
    <name evidence="12" type="ORF">NQ314_010325</name>
</gene>
<dbReference type="FunFam" id="3.90.190.10:FF:000086">
    <property type="entry name" value="Protein tyrosine phosphatase-like protein"/>
    <property type="match status" value="1"/>
</dbReference>
<evidence type="ECO:0000256" key="1">
    <source>
        <dbReference type="ARBA" id="ARBA00009580"/>
    </source>
</evidence>
<proteinExistence type="inferred from homology"/>
<dbReference type="PANTHER" id="PTHR23339">
    <property type="entry name" value="TYROSINE SPECIFIC PROTEIN PHOSPHATASE AND DUAL SPECIFICITY PROTEIN PHOSPHATASE"/>
    <property type="match status" value="1"/>
</dbReference>
<dbReference type="GO" id="GO:0005737">
    <property type="term" value="C:cytoplasm"/>
    <property type="evidence" value="ECO:0007669"/>
    <property type="project" value="UniProtKB-ARBA"/>
</dbReference>
<keyword evidence="4" id="KW-0378">Hydrolase</keyword>
<evidence type="ECO:0000256" key="2">
    <source>
        <dbReference type="ARBA" id="ARBA00013064"/>
    </source>
</evidence>
<keyword evidence="7" id="KW-0449">Lipoprotein</keyword>
<keyword evidence="3" id="KW-0488">Methylation</keyword>
<keyword evidence="13" id="KW-1185">Reference proteome</keyword>
<evidence type="ECO:0000259" key="10">
    <source>
        <dbReference type="PROSITE" id="PS50054"/>
    </source>
</evidence>
<evidence type="ECO:0000256" key="3">
    <source>
        <dbReference type="ARBA" id="ARBA00022481"/>
    </source>
</evidence>
<dbReference type="Gene3D" id="3.90.190.10">
    <property type="entry name" value="Protein tyrosine phosphatase superfamily"/>
    <property type="match status" value="1"/>
</dbReference>
<dbReference type="InterPro" id="IPR029021">
    <property type="entry name" value="Prot-tyrosine_phosphatase-like"/>
</dbReference>
<dbReference type="AlphaFoldDB" id="A0AAV8XUZ9"/>
<evidence type="ECO:0000256" key="8">
    <source>
        <dbReference type="ARBA" id="ARBA00023289"/>
    </source>
</evidence>
<dbReference type="EC" id="3.1.3.48" evidence="2"/>
<comment type="catalytic activity">
    <reaction evidence="9">
        <text>O-phospho-L-tyrosyl-[protein] + H2O = L-tyrosyl-[protein] + phosphate</text>
        <dbReference type="Rhea" id="RHEA:10684"/>
        <dbReference type="Rhea" id="RHEA-COMP:10136"/>
        <dbReference type="Rhea" id="RHEA-COMP:20101"/>
        <dbReference type="ChEBI" id="CHEBI:15377"/>
        <dbReference type="ChEBI" id="CHEBI:43474"/>
        <dbReference type="ChEBI" id="CHEBI:46858"/>
        <dbReference type="ChEBI" id="CHEBI:61978"/>
        <dbReference type="EC" id="3.1.3.48"/>
    </reaction>
</comment>
<name>A0AAV8XUZ9_9CUCU</name>
<organism evidence="12 13">
    <name type="scientific">Rhamnusium bicolor</name>
    <dbReference type="NCBI Taxonomy" id="1586634"/>
    <lineage>
        <taxon>Eukaryota</taxon>
        <taxon>Metazoa</taxon>
        <taxon>Ecdysozoa</taxon>
        <taxon>Arthropoda</taxon>
        <taxon>Hexapoda</taxon>
        <taxon>Insecta</taxon>
        <taxon>Pterygota</taxon>
        <taxon>Neoptera</taxon>
        <taxon>Endopterygota</taxon>
        <taxon>Coleoptera</taxon>
        <taxon>Polyphaga</taxon>
        <taxon>Cucujiformia</taxon>
        <taxon>Chrysomeloidea</taxon>
        <taxon>Cerambycidae</taxon>
        <taxon>Lepturinae</taxon>
        <taxon>Rhagiini</taxon>
        <taxon>Rhamnusium</taxon>
    </lineage>
</organism>
<accession>A0AAV8XUZ9</accession>
<comment type="similarity">
    <text evidence="1">Belongs to the protein-tyrosine phosphatase family.</text>
</comment>
<evidence type="ECO:0000256" key="6">
    <source>
        <dbReference type="ARBA" id="ARBA00023157"/>
    </source>
</evidence>
<feature type="domain" description="Tyrosine-protein phosphatase" evidence="10">
    <location>
        <begin position="3"/>
        <end position="156"/>
    </location>
</feature>
<dbReference type="InterPro" id="IPR000387">
    <property type="entry name" value="Tyr_Pase_dom"/>
</dbReference>
<dbReference type="GO" id="GO:0004725">
    <property type="term" value="F:protein tyrosine phosphatase activity"/>
    <property type="evidence" value="ECO:0007669"/>
    <property type="project" value="UniProtKB-EC"/>
</dbReference>
<dbReference type="PROSITE" id="PS50056">
    <property type="entry name" value="TYR_PHOSPHATASE_2"/>
    <property type="match status" value="1"/>
</dbReference>
<dbReference type="InterPro" id="IPR020422">
    <property type="entry name" value="TYR_PHOSPHATASE_DUAL_dom"/>
</dbReference>
<evidence type="ECO:0000256" key="5">
    <source>
        <dbReference type="ARBA" id="ARBA00022912"/>
    </source>
</evidence>
<comment type="caution">
    <text evidence="12">The sequence shown here is derived from an EMBL/GenBank/DDBJ whole genome shotgun (WGS) entry which is preliminary data.</text>
</comment>
<evidence type="ECO:0000313" key="13">
    <source>
        <dbReference type="Proteomes" id="UP001162156"/>
    </source>
</evidence>
<keyword evidence="8" id="KW-0636">Prenylation</keyword>
<reference evidence="12" key="1">
    <citation type="journal article" date="2023" name="Insect Mol. Biol.">
        <title>Genome sequencing provides insights into the evolution of gene families encoding plant cell wall-degrading enzymes in longhorned beetles.</title>
        <authorList>
            <person name="Shin N.R."/>
            <person name="Okamura Y."/>
            <person name="Kirsch R."/>
            <person name="Pauchet Y."/>
        </authorList>
    </citation>
    <scope>NUCLEOTIDE SEQUENCE</scope>
    <source>
        <strain evidence="12">RBIC_L_NR</strain>
    </source>
</reference>
<evidence type="ECO:0000259" key="11">
    <source>
        <dbReference type="PROSITE" id="PS50056"/>
    </source>
</evidence>
<sequence>MEEYVEINHKRFKFLISKNPTNKNIDFYVKELKKRNVKAVIRVCKPSYDTEPLENAGIQVYDLTIEDGTFPSQEILEIYFDILKKQYYQNPEACVAVHCVAGLGRAPVLIAVALIELGYSYEDAVEFIRSKRRGAINAKQLEYLSKYKPKSRLKEGRKRSCSIQ</sequence>
<keyword evidence="6" id="KW-1015">Disulfide bond</keyword>
<evidence type="ECO:0000256" key="9">
    <source>
        <dbReference type="ARBA" id="ARBA00051722"/>
    </source>
</evidence>
<dbReference type="CDD" id="cd14500">
    <property type="entry name" value="PTP-IVa"/>
    <property type="match status" value="1"/>
</dbReference>
<dbReference type="Pfam" id="PF22785">
    <property type="entry name" value="Tc-R-P"/>
    <property type="match status" value="1"/>
</dbReference>
<dbReference type="InterPro" id="IPR050561">
    <property type="entry name" value="PTP"/>
</dbReference>
<dbReference type="Proteomes" id="UP001162156">
    <property type="component" value="Unassembled WGS sequence"/>
</dbReference>
<evidence type="ECO:0000256" key="7">
    <source>
        <dbReference type="ARBA" id="ARBA00023288"/>
    </source>
</evidence>